<organism evidence="1 2">
    <name type="scientific">Rotaria sordida</name>
    <dbReference type="NCBI Taxonomy" id="392033"/>
    <lineage>
        <taxon>Eukaryota</taxon>
        <taxon>Metazoa</taxon>
        <taxon>Spiralia</taxon>
        <taxon>Gnathifera</taxon>
        <taxon>Rotifera</taxon>
        <taxon>Eurotatoria</taxon>
        <taxon>Bdelloidea</taxon>
        <taxon>Philodinida</taxon>
        <taxon>Philodinidae</taxon>
        <taxon>Rotaria</taxon>
    </lineage>
</organism>
<proteinExistence type="predicted"/>
<sequence length="414" mass="48011">MPDLYYLRVETFDINLDGHQWETVIVDYLPKLVVFRLKMEVSLPRKDDHEQQVDNLLDSFRSQFWLDKHQWFVQCHWKSNNDHIKVLLYTLPQFVKSDPINRNIIIDGNFDDWVNVRSYTDPVDNIDGTVYQTSPWFPSIKIPDCHDTITRISTDIPKHIYNPNVNIIEFKIAHDDTSLYIYYRVVDDGIIGNTSVGPGRFDPSDPSKPSAGRYYVVTTINLDMNDTTGYWLNGGGYYPTAPGFDANFEIEFYNGSYNQGYYLDHAANNTNETRYIREENIQNNFSFGPAYYDYYTEYVYWKEKPTSDEIKRCLDGPYELPTPYDNHYICFSKDCAPGPFNGIVTYARSSKGNEFEMRAPFLGFLINKDTGLPTLQLGMTVNISLSAETTAEYSTPQKWCSDTTAIIQYTLSER</sequence>
<comment type="caution">
    <text evidence="1">The sequence shown here is derived from an EMBL/GenBank/DDBJ whole genome shotgun (WGS) entry which is preliminary data.</text>
</comment>
<protein>
    <submittedName>
        <fullName evidence="1">Uncharacterized protein</fullName>
    </submittedName>
</protein>
<dbReference type="Proteomes" id="UP000663864">
    <property type="component" value="Unassembled WGS sequence"/>
</dbReference>
<dbReference type="AlphaFoldDB" id="A0A814C0X8"/>
<evidence type="ECO:0000313" key="2">
    <source>
        <dbReference type="Proteomes" id="UP000663864"/>
    </source>
</evidence>
<dbReference type="EMBL" id="CAJNOT010000311">
    <property type="protein sequence ID" value="CAF0936769.1"/>
    <property type="molecule type" value="Genomic_DNA"/>
</dbReference>
<gene>
    <name evidence="1" type="ORF">ZHD862_LOCUS9242</name>
</gene>
<evidence type="ECO:0000313" key="1">
    <source>
        <dbReference type="EMBL" id="CAF0936769.1"/>
    </source>
</evidence>
<accession>A0A814C0X8</accession>
<reference evidence="1" key="1">
    <citation type="submission" date="2021-02" db="EMBL/GenBank/DDBJ databases">
        <authorList>
            <person name="Nowell W R."/>
        </authorList>
    </citation>
    <scope>NUCLEOTIDE SEQUENCE</scope>
</reference>
<name>A0A814C0X8_9BILA</name>